<evidence type="ECO:0000313" key="1">
    <source>
        <dbReference type="EMBL" id="CCA25296.1"/>
    </source>
</evidence>
<protein>
    <submittedName>
        <fullName evidence="1">AlNc14C288G10202 protein</fullName>
    </submittedName>
</protein>
<dbReference type="AlphaFoldDB" id="F0WV57"/>
<dbReference type="EMBL" id="FR824333">
    <property type="protein sequence ID" value="CCA25296.1"/>
    <property type="molecule type" value="Genomic_DNA"/>
</dbReference>
<organism evidence="1">
    <name type="scientific">Albugo laibachii Nc14</name>
    <dbReference type="NCBI Taxonomy" id="890382"/>
    <lineage>
        <taxon>Eukaryota</taxon>
        <taxon>Sar</taxon>
        <taxon>Stramenopiles</taxon>
        <taxon>Oomycota</taxon>
        <taxon>Peronosporomycetes</taxon>
        <taxon>Albuginales</taxon>
        <taxon>Albuginaceae</taxon>
        <taxon>Albugo</taxon>
    </lineage>
</organism>
<reference evidence="1" key="1">
    <citation type="journal article" date="2011" name="PLoS Biol.">
        <title>Gene gain and loss during evolution of obligate parasitism in the white rust pathogen of Arabidopsis thaliana.</title>
        <authorList>
            <person name="Kemen E."/>
            <person name="Gardiner A."/>
            <person name="Schultz-Larsen T."/>
            <person name="Kemen A.C."/>
            <person name="Balmuth A.L."/>
            <person name="Robert-Seilaniantz A."/>
            <person name="Bailey K."/>
            <person name="Holub E."/>
            <person name="Studholme D.J."/>
            <person name="Maclean D."/>
            <person name="Jones J.D."/>
        </authorList>
    </citation>
    <scope>NUCLEOTIDE SEQUENCE</scope>
</reference>
<dbReference type="HOGENOM" id="CLU_001650_6_3_1"/>
<reference evidence="1" key="2">
    <citation type="submission" date="2011-02" db="EMBL/GenBank/DDBJ databases">
        <authorList>
            <person name="MacLean D."/>
        </authorList>
    </citation>
    <scope>NUCLEOTIDE SEQUENCE</scope>
</reference>
<proteinExistence type="predicted"/>
<accession>F0WV57</accession>
<dbReference type="CDD" id="cd09272">
    <property type="entry name" value="RNase_HI_RT_Ty1"/>
    <property type="match status" value="1"/>
</dbReference>
<gene>
    <name evidence="1" type="primary">AlNc14C288G10202</name>
    <name evidence="1" type="ORF">ALNC14_114400</name>
</gene>
<name>F0WV57_9STRA</name>
<sequence length="139" mass="15823">MDGDVVQWMCKKQTGVSLSTMDVEFTPASHVARELLGRRELLSENGFQVEEPMKALMENQATIKQLESEISRSSAKHVDVHMEFVCDYAKKAIVELECAESRFMKTDILTKVLPAPKMEELRKVFGMQQCRDELAKGRV</sequence>